<keyword evidence="2" id="KW-1185">Reference proteome</keyword>
<dbReference type="AlphaFoldDB" id="A0AAV0TIA1"/>
<evidence type="ECO:0000313" key="2">
    <source>
        <dbReference type="Proteomes" id="UP001162031"/>
    </source>
</evidence>
<name>A0AAV0TIA1_HYABA</name>
<proteinExistence type="predicted"/>
<sequence length="207" mass="22754">MIKKELEPIISKTSGRLKARFDAYVEGLPGSQLRPDSQFFDAASKTAHICDLAIAFEAQKTDDPAGGNMRIRHAEKLMKYQRANEFLETMGWRVQVSALIYGALGSVLPSNYKVLTDQLRITKRKANQLNYGFRGDPNFNWTTTSRLYALGSTSSFELISSSIDTPDQHSVGTTTNLPAGAGLTDLMNSDEIVNDAAQVDTVDDEAV</sequence>
<accession>A0AAV0TIA1</accession>
<protein>
    <submittedName>
        <fullName evidence="1">Uncharacterized protein</fullName>
    </submittedName>
</protein>
<reference evidence="1" key="1">
    <citation type="submission" date="2022-12" db="EMBL/GenBank/DDBJ databases">
        <authorList>
            <person name="Webb A."/>
        </authorList>
    </citation>
    <scope>NUCLEOTIDE SEQUENCE</scope>
    <source>
        <strain evidence="1">Hp1</strain>
    </source>
</reference>
<dbReference type="Proteomes" id="UP001162031">
    <property type="component" value="Unassembled WGS sequence"/>
</dbReference>
<organism evidence="1 2">
    <name type="scientific">Hyaloperonospora brassicae</name>
    <name type="common">Brassica downy mildew</name>
    <name type="synonym">Peronospora brassicae</name>
    <dbReference type="NCBI Taxonomy" id="162125"/>
    <lineage>
        <taxon>Eukaryota</taxon>
        <taxon>Sar</taxon>
        <taxon>Stramenopiles</taxon>
        <taxon>Oomycota</taxon>
        <taxon>Peronosporomycetes</taxon>
        <taxon>Peronosporales</taxon>
        <taxon>Peronosporaceae</taxon>
        <taxon>Hyaloperonospora</taxon>
    </lineage>
</organism>
<dbReference type="EMBL" id="CANTFL010000418">
    <property type="protein sequence ID" value="CAI5722383.1"/>
    <property type="molecule type" value="Genomic_DNA"/>
</dbReference>
<gene>
    <name evidence="1" type="ORF">HBR001_LOCUS2856</name>
</gene>
<comment type="caution">
    <text evidence="1">The sequence shown here is derived from an EMBL/GenBank/DDBJ whole genome shotgun (WGS) entry which is preliminary data.</text>
</comment>
<evidence type="ECO:0000313" key="1">
    <source>
        <dbReference type="EMBL" id="CAI5722383.1"/>
    </source>
</evidence>